<name>A0AAV2YFA6_9STRA</name>
<evidence type="ECO:0000313" key="3">
    <source>
        <dbReference type="Proteomes" id="UP001146120"/>
    </source>
</evidence>
<reference evidence="2" key="2">
    <citation type="journal article" date="2023" name="Microbiol Resour">
        <title>Decontamination and Annotation of the Draft Genome Sequence of the Oomycete Lagenidium giganteum ARSEF 373.</title>
        <authorList>
            <person name="Morgan W.R."/>
            <person name="Tartar A."/>
        </authorList>
    </citation>
    <scope>NUCLEOTIDE SEQUENCE</scope>
    <source>
        <strain evidence="2">ARSEF 373</strain>
    </source>
</reference>
<proteinExistence type="predicted"/>
<sequence length="114" mass="12900">MPDVLQEDILHAHHTELGGGVHQGVGPVFAKPKHNFYWRGMFASVELFVRSREDCVSAKGKPRYPGQSEGNFVASRLSNFLLWTLPRRCQRRMVATRRCCVSSACSLGSSFWYP</sequence>
<evidence type="ECO:0000313" key="2">
    <source>
        <dbReference type="EMBL" id="DAZ93482.1"/>
    </source>
</evidence>
<organism evidence="2 3">
    <name type="scientific">Lagenidium giganteum</name>
    <dbReference type="NCBI Taxonomy" id="4803"/>
    <lineage>
        <taxon>Eukaryota</taxon>
        <taxon>Sar</taxon>
        <taxon>Stramenopiles</taxon>
        <taxon>Oomycota</taxon>
        <taxon>Peronosporomycetes</taxon>
        <taxon>Pythiales</taxon>
        <taxon>Pythiaceae</taxon>
    </lineage>
</organism>
<dbReference type="AlphaFoldDB" id="A0AAV2YFA6"/>
<dbReference type="Gene3D" id="1.10.340.70">
    <property type="match status" value="1"/>
</dbReference>
<protein>
    <recommendedName>
        <fullName evidence="1">Integrase zinc-binding domain-containing protein</fullName>
    </recommendedName>
</protein>
<evidence type="ECO:0000259" key="1">
    <source>
        <dbReference type="Pfam" id="PF17921"/>
    </source>
</evidence>
<dbReference type="EMBL" id="DAKRPA010000312">
    <property type="protein sequence ID" value="DAZ93482.1"/>
    <property type="molecule type" value="Genomic_DNA"/>
</dbReference>
<dbReference type="Pfam" id="PF17921">
    <property type="entry name" value="Integrase_H2C2"/>
    <property type="match status" value="1"/>
</dbReference>
<accession>A0AAV2YFA6</accession>
<keyword evidence="3" id="KW-1185">Reference proteome</keyword>
<gene>
    <name evidence="2" type="ORF">N0F65_007850</name>
</gene>
<reference evidence="2" key="1">
    <citation type="submission" date="2022-11" db="EMBL/GenBank/DDBJ databases">
        <authorList>
            <person name="Morgan W.R."/>
            <person name="Tartar A."/>
        </authorList>
    </citation>
    <scope>NUCLEOTIDE SEQUENCE</scope>
    <source>
        <strain evidence="2">ARSEF 373</strain>
    </source>
</reference>
<feature type="domain" description="Integrase zinc-binding" evidence="1">
    <location>
        <begin position="2"/>
        <end position="59"/>
    </location>
</feature>
<comment type="caution">
    <text evidence="2">The sequence shown here is derived from an EMBL/GenBank/DDBJ whole genome shotgun (WGS) entry which is preliminary data.</text>
</comment>
<dbReference type="InterPro" id="IPR041588">
    <property type="entry name" value="Integrase_H2C2"/>
</dbReference>
<dbReference type="Proteomes" id="UP001146120">
    <property type="component" value="Unassembled WGS sequence"/>
</dbReference>